<accession>A0A426YE24</accession>
<dbReference type="PANTHER" id="PTHR10926:SF0">
    <property type="entry name" value="CDC50, ISOFORM A"/>
    <property type="match status" value="1"/>
</dbReference>
<dbReference type="GO" id="GO:0005886">
    <property type="term" value="C:plasma membrane"/>
    <property type="evidence" value="ECO:0007669"/>
    <property type="project" value="TreeGrafter"/>
</dbReference>
<feature type="compositionally biased region" description="Low complexity" evidence="6">
    <location>
        <begin position="1"/>
        <end position="14"/>
    </location>
</feature>
<evidence type="ECO:0000256" key="6">
    <source>
        <dbReference type="SAM" id="MobiDB-lite"/>
    </source>
</evidence>
<feature type="region of interest" description="Disordered" evidence="6">
    <location>
        <begin position="1"/>
        <end position="34"/>
    </location>
</feature>
<evidence type="ECO:0000313" key="7">
    <source>
        <dbReference type="EMBL" id="RRT49994.1"/>
    </source>
</evidence>
<evidence type="ECO:0000256" key="2">
    <source>
        <dbReference type="ARBA" id="ARBA00009457"/>
    </source>
</evidence>
<comment type="subcellular location">
    <subcellularLocation>
        <location evidence="1">Membrane</location>
        <topology evidence="1">Multi-pass membrane protein</topology>
    </subcellularLocation>
</comment>
<reference evidence="7 8" key="1">
    <citation type="journal article" date="2014" name="Agronomy (Basel)">
        <title>A Draft Genome Sequence for Ensete ventricosum, the Drought-Tolerant Tree Against Hunger.</title>
        <authorList>
            <person name="Harrison J."/>
            <person name="Moore K.A."/>
            <person name="Paszkiewicz K."/>
            <person name="Jones T."/>
            <person name="Grant M."/>
            <person name="Ambacheew D."/>
            <person name="Muzemil S."/>
            <person name="Studholme D.J."/>
        </authorList>
    </citation>
    <scope>NUCLEOTIDE SEQUENCE [LARGE SCALE GENOMIC DNA]</scope>
</reference>
<dbReference type="EMBL" id="AMZH03013005">
    <property type="protein sequence ID" value="RRT49994.1"/>
    <property type="molecule type" value="Genomic_DNA"/>
</dbReference>
<comment type="caution">
    <text evidence="7">The sequence shown here is derived from an EMBL/GenBank/DDBJ whole genome shotgun (WGS) entry which is preliminary data.</text>
</comment>
<organism evidence="7 8">
    <name type="scientific">Ensete ventricosum</name>
    <name type="common">Abyssinian banana</name>
    <name type="synonym">Musa ensete</name>
    <dbReference type="NCBI Taxonomy" id="4639"/>
    <lineage>
        <taxon>Eukaryota</taxon>
        <taxon>Viridiplantae</taxon>
        <taxon>Streptophyta</taxon>
        <taxon>Embryophyta</taxon>
        <taxon>Tracheophyta</taxon>
        <taxon>Spermatophyta</taxon>
        <taxon>Magnoliopsida</taxon>
        <taxon>Liliopsida</taxon>
        <taxon>Zingiberales</taxon>
        <taxon>Musaceae</taxon>
        <taxon>Ensete</taxon>
    </lineage>
</organism>
<dbReference type="PANTHER" id="PTHR10926">
    <property type="entry name" value="CELL CYCLE CONTROL PROTEIN 50"/>
    <property type="match status" value="1"/>
</dbReference>
<keyword evidence="5" id="KW-0472">Membrane</keyword>
<evidence type="ECO:0000256" key="3">
    <source>
        <dbReference type="ARBA" id="ARBA00022692"/>
    </source>
</evidence>
<evidence type="ECO:0000313" key="8">
    <source>
        <dbReference type="Proteomes" id="UP000287651"/>
    </source>
</evidence>
<proteinExistence type="inferred from homology"/>
<dbReference type="Proteomes" id="UP000287651">
    <property type="component" value="Unassembled WGS sequence"/>
</dbReference>
<gene>
    <name evidence="7" type="ORF">B296_00022990</name>
</gene>
<keyword evidence="3" id="KW-0812">Transmembrane</keyword>
<dbReference type="GO" id="GO:0005783">
    <property type="term" value="C:endoplasmic reticulum"/>
    <property type="evidence" value="ECO:0007669"/>
    <property type="project" value="TreeGrafter"/>
</dbReference>
<evidence type="ECO:0000256" key="4">
    <source>
        <dbReference type="ARBA" id="ARBA00022989"/>
    </source>
</evidence>
<dbReference type="InterPro" id="IPR005045">
    <property type="entry name" value="CDC50/LEM3_fam"/>
</dbReference>
<evidence type="ECO:0000256" key="5">
    <source>
        <dbReference type="ARBA" id="ARBA00023136"/>
    </source>
</evidence>
<dbReference type="AlphaFoldDB" id="A0A426YE24"/>
<comment type="similarity">
    <text evidence="2">Belongs to the CDC50/LEM3 family.</text>
</comment>
<dbReference type="GO" id="GO:0005794">
    <property type="term" value="C:Golgi apparatus"/>
    <property type="evidence" value="ECO:0007669"/>
    <property type="project" value="TreeGrafter"/>
</dbReference>
<sequence length="121" mass="13485">MNNVNGSVVGSSSGSGDGSAPRRNSKRPKFTQQELPACKPILTPKWVRPSSFFLPVVEIVDRYDNVCVPSNMTSDKVAYIQNDDVDKTCSRTLKVVCPVLYRVLPSKDENRKRTEQLIVLT</sequence>
<evidence type="ECO:0000256" key="1">
    <source>
        <dbReference type="ARBA" id="ARBA00004141"/>
    </source>
</evidence>
<name>A0A426YE24_ENSVE</name>
<protein>
    <submittedName>
        <fullName evidence="7">Uncharacterized protein</fullName>
    </submittedName>
</protein>
<keyword evidence="4" id="KW-1133">Transmembrane helix</keyword>